<protein>
    <submittedName>
        <fullName evidence="1">Uncharacterized protein</fullName>
    </submittedName>
</protein>
<dbReference type="AlphaFoldDB" id="A0A8H3HYT1"/>
<sequence>MAKTMRCDHIAWMQCTNENNRLRLQENFRLSSIVSSLPDPFNQYPGTIAFYGKRHMQNALREVFPRNKFRRSSGRSLLNLRLDIVSERQDHPILFADGDLTNLESTCFSGTCHMSKTLPTSWNGVDAQQVGRLLHARLAWLFVDVICVFAEDYGGLTGIMDLISRFVSCGSASSLPQATRPSLIIATPSWTRSSTLAVIEKDTLHQTIKERSRAMESVFSSIKVLELTDSTVSSLARYRRLKEVLLNELDHGRIIRLETKTLFLAEHLVAFWMSASRSIASDAFRDFDFIQASRQDLRTPQDFTSHLSTFVNCALTYGCSHTTCSVL</sequence>
<evidence type="ECO:0000313" key="1">
    <source>
        <dbReference type="EMBL" id="CAF9908092.1"/>
    </source>
</evidence>
<dbReference type="EMBL" id="CAJPDQ010000004">
    <property type="protein sequence ID" value="CAF9908092.1"/>
    <property type="molecule type" value="Genomic_DNA"/>
</dbReference>
<name>A0A8H3HYT1_9LECA</name>
<organism evidence="1 2">
    <name type="scientific">Gomphillus americanus</name>
    <dbReference type="NCBI Taxonomy" id="1940652"/>
    <lineage>
        <taxon>Eukaryota</taxon>
        <taxon>Fungi</taxon>
        <taxon>Dikarya</taxon>
        <taxon>Ascomycota</taxon>
        <taxon>Pezizomycotina</taxon>
        <taxon>Lecanoromycetes</taxon>
        <taxon>OSLEUM clade</taxon>
        <taxon>Ostropomycetidae</taxon>
        <taxon>Ostropales</taxon>
        <taxon>Graphidaceae</taxon>
        <taxon>Gomphilloideae</taxon>
        <taxon>Gomphillus</taxon>
    </lineage>
</organism>
<accession>A0A8H3HYT1</accession>
<dbReference type="Proteomes" id="UP000664169">
    <property type="component" value="Unassembled WGS sequence"/>
</dbReference>
<keyword evidence="2" id="KW-1185">Reference proteome</keyword>
<gene>
    <name evidence="1" type="ORF">GOMPHAMPRED_006067</name>
</gene>
<proteinExistence type="predicted"/>
<reference evidence="1" key="1">
    <citation type="submission" date="2021-03" db="EMBL/GenBank/DDBJ databases">
        <authorList>
            <person name="Tagirdzhanova G."/>
        </authorList>
    </citation>
    <scope>NUCLEOTIDE SEQUENCE</scope>
</reference>
<dbReference type="OrthoDB" id="194358at2759"/>
<comment type="caution">
    <text evidence="1">The sequence shown here is derived from an EMBL/GenBank/DDBJ whole genome shotgun (WGS) entry which is preliminary data.</text>
</comment>
<evidence type="ECO:0000313" key="2">
    <source>
        <dbReference type="Proteomes" id="UP000664169"/>
    </source>
</evidence>